<protein>
    <recommendedName>
        <fullName evidence="4">Dystroglycan-type cadherin-like domain-containing protein</fullName>
    </recommendedName>
</protein>
<comment type="caution">
    <text evidence="2">The sequence shown here is derived from an EMBL/GenBank/DDBJ whole genome shotgun (WGS) entry which is preliminary data.</text>
</comment>
<evidence type="ECO:0008006" key="4">
    <source>
        <dbReference type="Google" id="ProtNLM"/>
    </source>
</evidence>
<gene>
    <name evidence="2" type="ORF">FJM51_17770</name>
</gene>
<keyword evidence="3" id="KW-1185">Reference proteome</keyword>
<evidence type="ECO:0000313" key="3">
    <source>
        <dbReference type="Proteomes" id="UP000319255"/>
    </source>
</evidence>
<proteinExistence type="predicted"/>
<dbReference type="Proteomes" id="UP000319255">
    <property type="component" value="Unassembled WGS sequence"/>
</dbReference>
<sequence length="267" mass="26049">MNASPDFTFSIAGEGIAIDPATGLLTIATEALMAGVGVVLTGRDASGAPTSAFRVTVRLGEEAEEPAVAAPSVTGALPDLVLVTAAESFRVETAGVFAGAGLGFSVAGGDGAIDPATGALDLPLGLLRTAETVTVTAANAAGAARASFALTILAMAPPVATGGAGDLLWPLAAGTRSVSTQAWFEGADLSYALEAAPEGVTILPGSGLVTIPTGAPLDGIVTVRAGNAGGAARQSFRVTVAATAPAPEAGTPAAAQDGEWNLEQVTE</sequence>
<accession>A0A501WI04</accession>
<name>A0A501WI04_9RHOB</name>
<dbReference type="AlphaFoldDB" id="A0A501WI04"/>
<feature type="region of interest" description="Disordered" evidence="1">
    <location>
        <begin position="247"/>
        <end position="267"/>
    </location>
</feature>
<evidence type="ECO:0000256" key="1">
    <source>
        <dbReference type="SAM" id="MobiDB-lite"/>
    </source>
</evidence>
<dbReference type="Gene3D" id="2.60.40.10">
    <property type="entry name" value="Immunoglobulins"/>
    <property type="match status" value="1"/>
</dbReference>
<dbReference type="InterPro" id="IPR013783">
    <property type="entry name" value="Ig-like_fold"/>
</dbReference>
<dbReference type="RefSeq" id="WP_140455478.1">
    <property type="nucleotide sequence ID" value="NZ_VFRP01000022.1"/>
</dbReference>
<reference evidence="2 3" key="1">
    <citation type="submission" date="2019-06" db="EMBL/GenBank/DDBJ databases">
        <title>A novel bacterium of genus Amaricoccus, isolated from marine sediment.</title>
        <authorList>
            <person name="Huang H."/>
            <person name="Mo K."/>
            <person name="Hu Y."/>
        </authorList>
    </citation>
    <scope>NUCLEOTIDE SEQUENCE [LARGE SCALE GENOMIC DNA]</scope>
    <source>
        <strain evidence="2 3">HB172011</strain>
    </source>
</reference>
<organism evidence="2 3">
    <name type="scientific">Amaricoccus solimangrovi</name>
    <dbReference type="NCBI Taxonomy" id="2589815"/>
    <lineage>
        <taxon>Bacteria</taxon>
        <taxon>Pseudomonadati</taxon>
        <taxon>Pseudomonadota</taxon>
        <taxon>Alphaproteobacteria</taxon>
        <taxon>Rhodobacterales</taxon>
        <taxon>Paracoccaceae</taxon>
        <taxon>Amaricoccus</taxon>
    </lineage>
</organism>
<dbReference type="EMBL" id="VFRP01000022">
    <property type="protein sequence ID" value="TPE48412.1"/>
    <property type="molecule type" value="Genomic_DNA"/>
</dbReference>
<evidence type="ECO:0000313" key="2">
    <source>
        <dbReference type="EMBL" id="TPE48412.1"/>
    </source>
</evidence>